<reference evidence="1 2" key="1">
    <citation type="submission" date="2018-09" db="EMBL/GenBank/DDBJ databases">
        <title>Draft genome sequence of Buttiauxella izardii CCUG 35510T.</title>
        <authorList>
            <person name="Salva-Serra F."/>
            <person name="Marathe N."/>
            <person name="Moore E."/>
            <person name="Stadler-Svensson L."/>
            <person name="Engstrom-Jakobsson H."/>
        </authorList>
    </citation>
    <scope>NUCLEOTIDE SEQUENCE [LARGE SCALE GENOMIC DNA]</scope>
    <source>
        <strain evidence="1 2">CCUG 35510</strain>
    </source>
</reference>
<gene>
    <name evidence="1" type="ORF">D6029_03875</name>
</gene>
<sequence length="79" mass="9330">MPRKSDIESAFHHAIRLEQSGRRTVTTADFVRELEKVNWYWSQKEANKWIEFYVTTFKDVSTQEGDARTFMLYNPNGGL</sequence>
<dbReference type="OrthoDB" id="6546850at2"/>
<accession>A0A3A5K3K3</accession>
<evidence type="ECO:0000313" key="2">
    <source>
        <dbReference type="Proteomes" id="UP000276295"/>
    </source>
</evidence>
<protein>
    <submittedName>
        <fullName evidence="1">DNA polymerase V</fullName>
    </submittedName>
</protein>
<organism evidence="1 2">
    <name type="scientific">Buttiauxella izardii</name>
    <dbReference type="NCBI Taxonomy" id="82991"/>
    <lineage>
        <taxon>Bacteria</taxon>
        <taxon>Pseudomonadati</taxon>
        <taxon>Pseudomonadota</taxon>
        <taxon>Gammaproteobacteria</taxon>
        <taxon>Enterobacterales</taxon>
        <taxon>Enterobacteriaceae</taxon>
        <taxon>Buttiauxella</taxon>
    </lineage>
</organism>
<keyword evidence="2" id="KW-1185">Reference proteome</keyword>
<proteinExistence type="predicted"/>
<name>A0A3A5K3K3_9ENTR</name>
<dbReference type="Proteomes" id="UP000276295">
    <property type="component" value="Unassembled WGS sequence"/>
</dbReference>
<dbReference type="AlphaFoldDB" id="A0A3A5K3K3"/>
<comment type="caution">
    <text evidence="1">The sequence shown here is derived from an EMBL/GenBank/DDBJ whole genome shotgun (WGS) entry which is preliminary data.</text>
</comment>
<dbReference type="EMBL" id="QZWH01000006">
    <property type="protein sequence ID" value="RJT26934.1"/>
    <property type="molecule type" value="Genomic_DNA"/>
</dbReference>
<evidence type="ECO:0000313" key="1">
    <source>
        <dbReference type="EMBL" id="RJT26934.1"/>
    </source>
</evidence>
<dbReference type="RefSeq" id="WP_120063504.1">
    <property type="nucleotide sequence ID" value="NZ_QZWH01000006.1"/>
</dbReference>